<name>A0A5B7JWY0_PORTR</name>
<sequence>MFDFLTNGLHTVLIVTPVTLGSGLNDLLNSTATSDPLYASQRPPLVFTCHNKTHHLHLKAVNTSFFITKIIRRSAAESLAGGIARDCHCNLAS</sequence>
<gene>
    <name evidence="1" type="ORF">E2C01_094354</name>
</gene>
<dbReference type="AlphaFoldDB" id="A0A5B7JWY0"/>
<dbReference type="Proteomes" id="UP000324222">
    <property type="component" value="Unassembled WGS sequence"/>
</dbReference>
<dbReference type="OrthoDB" id="533508at2759"/>
<protein>
    <submittedName>
        <fullName evidence="1">Uncharacterized protein</fullName>
    </submittedName>
</protein>
<dbReference type="EMBL" id="VSRR010116386">
    <property type="protein sequence ID" value="MPC98963.1"/>
    <property type="molecule type" value="Genomic_DNA"/>
</dbReference>
<comment type="caution">
    <text evidence="1">The sequence shown here is derived from an EMBL/GenBank/DDBJ whole genome shotgun (WGS) entry which is preliminary data.</text>
</comment>
<accession>A0A5B7JWY0</accession>
<reference evidence="1 2" key="1">
    <citation type="submission" date="2019-05" db="EMBL/GenBank/DDBJ databases">
        <title>Another draft genome of Portunus trituberculatus and its Hox gene families provides insights of decapod evolution.</title>
        <authorList>
            <person name="Jeong J.-H."/>
            <person name="Song I."/>
            <person name="Kim S."/>
            <person name="Choi T."/>
            <person name="Kim D."/>
            <person name="Ryu S."/>
            <person name="Kim W."/>
        </authorList>
    </citation>
    <scope>NUCLEOTIDE SEQUENCE [LARGE SCALE GENOMIC DNA]</scope>
    <source>
        <tissue evidence="1">Muscle</tissue>
    </source>
</reference>
<proteinExistence type="predicted"/>
<evidence type="ECO:0000313" key="1">
    <source>
        <dbReference type="EMBL" id="MPC98963.1"/>
    </source>
</evidence>
<keyword evidence="2" id="KW-1185">Reference proteome</keyword>
<organism evidence="1 2">
    <name type="scientific">Portunus trituberculatus</name>
    <name type="common">Swimming crab</name>
    <name type="synonym">Neptunus trituberculatus</name>
    <dbReference type="NCBI Taxonomy" id="210409"/>
    <lineage>
        <taxon>Eukaryota</taxon>
        <taxon>Metazoa</taxon>
        <taxon>Ecdysozoa</taxon>
        <taxon>Arthropoda</taxon>
        <taxon>Crustacea</taxon>
        <taxon>Multicrustacea</taxon>
        <taxon>Malacostraca</taxon>
        <taxon>Eumalacostraca</taxon>
        <taxon>Eucarida</taxon>
        <taxon>Decapoda</taxon>
        <taxon>Pleocyemata</taxon>
        <taxon>Brachyura</taxon>
        <taxon>Eubrachyura</taxon>
        <taxon>Portunoidea</taxon>
        <taxon>Portunidae</taxon>
        <taxon>Portuninae</taxon>
        <taxon>Portunus</taxon>
    </lineage>
</organism>
<evidence type="ECO:0000313" key="2">
    <source>
        <dbReference type="Proteomes" id="UP000324222"/>
    </source>
</evidence>